<evidence type="ECO:0000256" key="1">
    <source>
        <dbReference type="ARBA" id="ARBA00022679"/>
    </source>
</evidence>
<dbReference type="Pfam" id="PF13420">
    <property type="entry name" value="Acetyltransf_4"/>
    <property type="match status" value="1"/>
</dbReference>
<proteinExistence type="predicted"/>
<dbReference type="OrthoDB" id="9798006at2"/>
<evidence type="ECO:0000259" key="3">
    <source>
        <dbReference type="PROSITE" id="PS51186"/>
    </source>
</evidence>
<evidence type="ECO:0000313" key="4">
    <source>
        <dbReference type="EMBL" id="AUW96531.1"/>
    </source>
</evidence>
<dbReference type="PROSITE" id="PS51186">
    <property type="entry name" value="GNAT"/>
    <property type="match status" value="1"/>
</dbReference>
<dbReference type="InterPro" id="IPR000182">
    <property type="entry name" value="GNAT_dom"/>
</dbReference>
<protein>
    <submittedName>
        <fullName evidence="4">GNAT family N-acetyltransferase</fullName>
    </submittedName>
</protein>
<dbReference type="InterPro" id="IPR016181">
    <property type="entry name" value="Acyl_CoA_acyltransferase"/>
</dbReference>
<evidence type="ECO:0000256" key="2">
    <source>
        <dbReference type="ARBA" id="ARBA00023315"/>
    </source>
</evidence>
<dbReference type="PANTHER" id="PTHR43072">
    <property type="entry name" value="N-ACETYLTRANSFERASE"/>
    <property type="match status" value="1"/>
</dbReference>
<gene>
    <name evidence="4" type="ORF">C0J00_05150</name>
</gene>
<keyword evidence="5" id="KW-1185">Reference proteome</keyword>
<organism evidence="4 5">
    <name type="scientific">Streptococcus pluranimalium</name>
    <dbReference type="NCBI Taxonomy" id="82348"/>
    <lineage>
        <taxon>Bacteria</taxon>
        <taxon>Bacillati</taxon>
        <taxon>Bacillota</taxon>
        <taxon>Bacilli</taxon>
        <taxon>Lactobacillales</taxon>
        <taxon>Streptococcaceae</taxon>
        <taxon>Streptococcus</taxon>
    </lineage>
</organism>
<feature type="domain" description="N-acetyltransferase" evidence="3">
    <location>
        <begin position="1"/>
        <end position="161"/>
    </location>
</feature>
<dbReference type="KEGG" id="splr:C0J00_05150"/>
<dbReference type="Gene3D" id="3.40.630.30">
    <property type="match status" value="1"/>
</dbReference>
<dbReference type="SUPFAM" id="SSF55729">
    <property type="entry name" value="Acyl-CoA N-acyltransferases (Nat)"/>
    <property type="match status" value="1"/>
</dbReference>
<sequence length="164" mass="19185">MIRSATIDDVNELLDIYAPYVEKTAITFEYTVPSFADFENRLKQTLLKFPYLVYQEDGNILGYAYASTYKDRAAYDWSCEVSIYVAEKARGKQIGTKLYDALEKELTDMGMKNFLACITYPNDASIAFHQKRGYEKVAHFTKIGYKFDKWHDMIWMQKRVEDKS</sequence>
<dbReference type="AlphaFoldDB" id="A0A2L0D4M7"/>
<reference evidence="4 5" key="2">
    <citation type="submission" date="2018-02" db="EMBL/GenBank/DDBJ databases">
        <title>Whole genome sequencing analysis of Streptococcus pluranimalium isolated from cattle infected mastitis in China.</title>
        <authorList>
            <person name="Zhang J.-R."/>
            <person name="Hu G.-Z."/>
        </authorList>
    </citation>
    <scope>NUCLEOTIDE SEQUENCE [LARGE SCALE GENOMIC DNA]</scope>
    <source>
        <strain evidence="4 5">TH11417</strain>
    </source>
</reference>
<accession>A0A2L0D4M7</accession>
<keyword evidence="1 4" id="KW-0808">Transferase</keyword>
<dbReference type="EMBL" id="CP025536">
    <property type="protein sequence ID" value="AUW96531.1"/>
    <property type="molecule type" value="Genomic_DNA"/>
</dbReference>
<reference evidence="4 5" key="1">
    <citation type="submission" date="2017-12" db="EMBL/GenBank/DDBJ databases">
        <authorList>
            <person name="Hurst M.R.H."/>
        </authorList>
    </citation>
    <scope>NUCLEOTIDE SEQUENCE [LARGE SCALE GENOMIC DNA]</scope>
    <source>
        <strain evidence="4 5">TH11417</strain>
    </source>
</reference>
<keyword evidence="2" id="KW-0012">Acyltransferase</keyword>
<dbReference type="RefSeq" id="WP_104967858.1">
    <property type="nucleotide sequence ID" value="NZ_CP025536.1"/>
</dbReference>
<dbReference type="GO" id="GO:0016747">
    <property type="term" value="F:acyltransferase activity, transferring groups other than amino-acyl groups"/>
    <property type="evidence" value="ECO:0007669"/>
    <property type="project" value="InterPro"/>
</dbReference>
<name>A0A2L0D4M7_9STRE</name>
<dbReference type="CDD" id="cd04301">
    <property type="entry name" value="NAT_SF"/>
    <property type="match status" value="1"/>
</dbReference>
<dbReference type="GeneID" id="98393292"/>
<evidence type="ECO:0000313" key="5">
    <source>
        <dbReference type="Proteomes" id="UP000238956"/>
    </source>
</evidence>
<dbReference type="Proteomes" id="UP000238956">
    <property type="component" value="Chromosome"/>
</dbReference>
<dbReference type="PANTHER" id="PTHR43072:SF23">
    <property type="entry name" value="UPF0039 PROTEIN C11D3.02C"/>
    <property type="match status" value="1"/>
</dbReference>